<dbReference type="InterPro" id="IPR022367">
    <property type="entry name" value="2-oxoacid/accept_OxRdtase_asu"/>
</dbReference>
<reference evidence="5" key="1">
    <citation type="submission" date="2016-12" db="EMBL/GenBank/DDBJ databases">
        <authorList>
            <person name="Varghese N."/>
            <person name="Submissions S."/>
        </authorList>
    </citation>
    <scope>NUCLEOTIDE SEQUENCE [LARGE SCALE GENOMIC DNA]</scope>
    <source>
        <strain evidence="5">DSM 13020</strain>
    </source>
</reference>
<dbReference type="EMBL" id="FRDJ01000003">
    <property type="protein sequence ID" value="SHN56460.1"/>
    <property type="molecule type" value="Genomic_DNA"/>
</dbReference>
<dbReference type="RefSeq" id="WP_072758548.1">
    <property type="nucleotide sequence ID" value="NZ_FRDJ01000003.1"/>
</dbReference>
<dbReference type="STRING" id="1121883.SAMN02745226_00774"/>
<dbReference type="GO" id="GO:0016903">
    <property type="term" value="F:oxidoreductase activity, acting on the aldehyde or oxo group of donors"/>
    <property type="evidence" value="ECO:0007669"/>
    <property type="project" value="InterPro"/>
</dbReference>
<dbReference type="SUPFAM" id="SSF53323">
    <property type="entry name" value="Pyruvate-ferredoxin oxidoreductase, PFOR, domain III"/>
    <property type="match status" value="1"/>
</dbReference>
<protein>
    <submittedName>
        <fullName evidence="4">2-oxoglutarate ferredoxin oxidoreductase subunit alpha</fullName>
    </submittedName>
</protein>
<evidence type="ECO:0000259" key="3">
    <source>
        <dbReference type="Pfam" id="PF01855"/>
    </source>
</evidence>
<organism evidence="4 5">
    <name type="scientific">Fervidobacterium gondwanense DSM 13020</name>
    <dbReference type="NCBI Taxonomy" id="1121883"/>
    <lineage>
        <taxon>Bacteria</taxon>
        <taxon>Thermotogati</taxon>
        <taxon>Thermotogota</taxon>
        <taxon>Thermotogae</taxon>
        <taxon>Thermotogales</taxon>
        <taxon>Fervidobacteriaceae</taxon>
        <taxon>Fervidobacterium</taxon>
    </lineage>
</organism>
<dbReference type="Pfam" id="PF01855">
    <property type="entry name" value="POR_N"/>
    <property type="match status" value="1"/>
</dbReference>
<name>A0A1M7SDA4_FERGO</name>
<evidence type="ECO:0000259" key="2">
    <source>
        <dbReference type="Pfam" id="PF01558"/>
    </source>
</evidence>
<dbReference type="SUPFAM" id="SSF52518">
    <property type="entry name" value="Thiamin diphosphate-binding fold (THDP-binding)"/>
    <property type="match status" value="1"/>
</dbReference>
<dbReference type="SUPFAM" id="SSF52922">
    <property type="entry name" value="TK C-terminal domain-like"/>
    <property type="match status" value="1"/>
</dbReference>
<gene>
    <name evidence="4" type="ORF">SAMN02745226_00774</name>
</gene>
<dbReference type="InterPro" id="IPR019752">
    <property type="entry name" value="Pyrv/ketoisovalerate_OxRed_cat"/>
</dbReference>
<dbReference type="InterPro" id="IPR002880">
    <property type="entry name" value="Pyrv_Fd/Flavodoxin_OxRdtase_N"/>
</dbReference>
<dbReference type="Gene3D" id="3.40.50.970">
    <property type="match status" value="1"/>
</dbReference>
<dbReference type="InterPro" id="IPR029061">
    <property type="entry name" value="THDP-binding"/>
</dbReference>
<dbReference type="GO" id="GO:0006979">
    <property type="term" value="P:response to oxidative stress"/>
    <property type="evidence" value="ECO:0007669"/>
    <property type="project" value="TreeGrafter"/>
</dbReference>
<dbReference type="PANTHER" id="PTHR32154:SF20">
    <property type="entry name" value="2-OXOGLUTARATE OXIDOREDUCTASE SUBUNIT KORA"/>
    <property type="match status" value="1"/>
</dbReference>
<dbReference type="OrthoDB" id="9794954at2"/>
<keyword evidence="5" id="KW-1185">Reference proteome</keyword>
<sequence>MEKRNEISIVLSGAAGQGIQAVEHILTRVAKDSGFHVFATKEYMSRVRGGNNSTEIRIASQPVKAFVNRIDVLVPLNDNAIERLRERITEETIIIGEGRYVEKEKNSIPLMFEEIAESFGNKIYENSVAIGVLAGIINASEDALVKNISAYFSKKNEEVVKGNVNAALKGYEIGKSLGLKFEITPNEKVKKQYLLNGSEAVAKGAIAGGCNFISSYPMSPATTVFTELSRLSNQYGILVDQAEDEIAAANMAIAAWYAGARAMVSTSGGGFALMTEAISLSGMIETPIVVHLGQRPGPATGLPTRTEQGDLNLVLYSGHGDFPRVIYAPGNLCEAYELSAKAFNIADKYQVPVFILTDEYFLDSFYNVEEMPEVKIERYVVKSDENYKRYLLTEDGISPRSIPGYGKGLVRVDSDEHDEYGHITESAKVRKTMVEKRLKKGKKLLEDAVPPKLFGNENYDYLIVAWGSTQLIIREALEKMGNEKVALLHFSQVYPVPRIAEEYLRKAKKVIFVEQNATGQFADLVKLTFGIDTSNRILKYDGFAFSVEELVETLSKEVE</sequence>
<dbReference type="FunFam" id="3.40.50.970:FF:000022">
    <property type="entry name" value="2-oxoglutarate ferredoxin oxidoreductase alpha subunit"/>
    <property type="match status" value="1"/>
</dbReference>
<evidence type="ECO:0000256" key="1">
    <source>
        <dbReference type="ARBA" id="ARBA00023002"/>
    </source>
</evidence>
<dbReference type="Proteomes" id="UP000184207">
    <property type="component" value="Unassembled WGS sequence"/>
</dbReference>
<dbReference type="NCBIfam" id="TIGR03710">
    <property type="entry name" value="OAFO_sf"/>
    <property type="match status" value="1"/>
</dbReference>
<dbReference type="Gene3D" id="3.40.50.920">
    <property type="match status" value="1"/>
</dbReference>
<dbReference type="InterPro" id="IPR009014">
    <property type="entry name" value="Transketo_C/PFOR_II"/>
</dbReference>
<dbReference type="InterPro" id="IPR002869">
    <property type="entry name" value="Pyrv_flavodox_OxRed_cen"/>
</dbReference>
<evidence type="ECO:0000313" key="5">
    <source>
        <dbReference type="Proteomes" id="UP000184207"/>
    </source>
</evidence>
<feature type="domain" description="Pyruvate/ketoisovalerate oxidoreductase catalytic" evidence="2">
    <location>
        <begin position="15"/>
        <end position="172"/>
    </location>
</feature>
<dbReference type="FunFam" id="3.40.50.920:FF:000009">
    <property type="entry name" value="2-oxoglutarate ferredoxin oxidoreductase subunit alpha"/>
    <property type="match status" value="1"/>
</dbReference>
<dbReference type="AlphaFoldDB" id="A0A1M7SDA4"/>
<dbReference type="PANTHER" id="PTHR32154">
    <property type="entry name" value="PYRUVATE-FLAVODOXIN OXIDOREDUCTASE-RELATED"/>
    <property type="match status" value="1"/>
</dbReference>
<dbReference type="Gene3D" id="3.40.920.10">
    <property type="entry name" value="Pyruvate-ferredoxin oxidoreductase, PFOR, domain III"/>
    <property type="match status" value="1"/>
</dbReference>
<proteinExistence type="predicted"/>
<dbReference type="Pfam" id="PF01558">
    <property type="entry name" value="POR"/>
    <property type="match status" value="1"/>
</dbReference>
<dbReference type="CDD" id="cd07034">
    <property type="entry name" value="TPP_PYR_PFOR_IOR-alpha_like"/>
    <property type="match status" value="1"/>
</dbReference>
<feature type="domain" description="Pyruvate flavodoxin/ferredoxin oxidoreductase pyrimidine binding" evidence="3">
    <location>
        <begin position="203"/>
        <end position="435"/>
    </location>
</feature>
<keyword evidence="1" id="KW-0560">Oxidoreductase</keyword>
<accession>A0A1M7SDA4</accession>
<evidence type="ECO:0000313" key="4">
    <source>
        <dbReference type="EMBL" id="SHN56460.1"/>
    </source>
</evidence>
<dbReference type="InterPro" id="IPR050722">
    <property type="entry name" value="Pyruvate:ferred/Flavod_OxRd"/>
</dbReference>